<evidence type="ECO:0000256" key="4">
    <source>
        <dbReference type="RuleBase" id="RU000682"/>
    </source>
</evidence>
<keyword evidence="3 4" id="KW-0539">Nucleus</keyword>
<feature type="region of interest" description="Disordered" evidence="5">
    <location>
        <begin position="302"/>
        <end position="324"/>
    </location>
</feature>
<dbReference type="GO" id="GO:0000978">
    <property type="term" value="F:RNA polymerase II cis-regulatory region sequence-specific DNA binding"/>
    <property type="evidence" value="ECO:0007669"/>
    <property type="project" value="TreeGrafter"/>
</dbReference>
<gene>
    <name evidence="7" type="ORF">BDK51DRAFT_40185</name>
</gene>
<feature type="DNA-binding region" description="Homeobox" evidence="3">
    <location>
        <begin position="197"/>
        <end position="251"/>
    </location>
</feature>
<dbReference type="Gene3D" id="1.10.10.60">
    <property type="entry name" value="Homeodomain-like"/>
    <property type="match status" value="1"/>
</dbReference>
<dbReference type="CDD" id="cd00086">
    <property type="entry name" value="homeodomain"/>
    <property type="match status" value="1"/>
</dbReference>
<dbReference type="Pfam" id="PF00046">
    <property type="entry name" value="Homeodomain"/>
    <property type="match status" value="1"/>
</dbReference>
<evidence type="ECO:0000256" key="3">
    <source>
        <dbReference type="PROSITE-ProRule" id="PRU00108"/>
    </source>
</evidence>
<proteinExistence type="predicted"/>
<keyword evidence="1 3" id="KW-0238">DNA-binding</keyword>
<comment type="subcellular location">
    <subcellularLocation>
        <location evidence="3 4">Nucleus</location>
    </subcellularLocation>
</comment>
<protein>
    <recommendedName>
        <fullName evidence="6">Homeobox domain-containing protein</fullName>
    </recommendedName>
</protein>
<organism evidence="7 8">
    <name type="scientific">Blyttiomyces helicus</name>
    <dbReference type="NCBI Taxonomy" id="388810"/>
    <lineage>
        <taxon>Eukaryota</taxon>
        <taxon>Fungi</taxon>
        <taxon>Fungi incertae sedis</taxon>
        <taxon>Chytridiomycota</taxon>
        <taxon>Chytridiomycota incertae sedis</taxon>
        <taxon>Chytridiomycetes</taxon>
        <taxon>Chytridiomycetes incertae sedis</taxon>
        <taxon>Blyttiomyces</taxon>
    </lineage>
</organism>
<keyword evidence="8" id="KW-1185">Reference proteome</keyword>
<feature type="compositionally biased region" description="Basic and acidic residues" evidence="5">
    <location>
        <begin position="76"/>
        <end position="98"/>
    </location>
</feature>
<reference evidence="8" key="1">
    <citation type="journal article" date="2018" name="Nat. Microbiol.">
        <title>Leveraging single-cell genomics to expand the fungal tree of life.</title>
        <authorList>
            <person name="Ahrendt S.R."/>
            <person name="Quandt C.A."/>
            <person name="Ciobanu D."/>
            <person name="Clum A."/>
            <person name="Salamov A."/>
            <person name="Andreopoulos B."/>
            <person name="Cheng J.F."/>
            <person name="Woyke T."/>
            <person name="Pelin A."/>
            <person name="Henrissat B."/>
            <person name="Reynolds N.K."/>
            <person name="Benny G.L."/>
            <person name="Smith M.E."/>
            <person name="James T.Y."/>
            <person name="Grigoriev I.V."/>
        </authorList>
    </citation>
    <scope>NUCLEOTIDE SEQUENCE [LARGE SCALE GENOMIC DNA]</scope>
</reference>
<sequence length="324" mass="35163">MLGSPPPSPPRSESSRSSSPGPVCHPPLSPREYLPHPTLSSDRYHPYRTPSACFTRPKTSVIAIQNLLCADVDPKSSRRDIVPDTSDRMEMDPPKAEEMPCSGLEALAVAALMTRFDGPTSLPVQSQLAAAHEDASLRFDRSDRPHDSTPLPPIDIQSFYYQPLPNLTPIHFDPATADESHLLPNTHHLAPGKPAPMKAKRKRATPCQRDLLNEIFRNTRFPSTPVRERLAQVLDMSPRAIQIWFQNKRQSCPAAPPGAGMMGPGANCAMGVGGGGAVGGHRARRVCEKDLDLEALLQTRGFTGPGASSVGRASPGGHMQSQWR</sequence>
<feature type="domain" description="Homeobox" evidence="6">
    <location>
        <begin position="195"/>
        <end position="250"/>
    </location>
</feature>
<name>A0A4P9WFA1_9FUNG</name>
<dbReference type="GO" id="GO:0030154">
    <property type="term" value="P:cell differentiation"/>
    <property type="evidence" value="ECO:0007669"/>
    <property type="project" value="TreeGrafter"/>
</dbReference>
<dbReference type="InterPro" id="IPR009057">
    <property type="entry name" value="Homeodomain-like_sf"/>
</dbReference>
<dbReference type="EMBL" id="KZ996285">
    <property type="protein sequence ID" value="RKO89106.1"/>
    <property type="molecule type" value="Genomic_DNA"/>
</dbReference>
<dbReference type="InterPro" id="IPR001356">
    <property type="entry name" value="HD"/>
</dbReference>
<feature type="compositionally biased region" description="Pro residues" evidence="5">
    <location>
        <begin position="1"/>
        <end position="10"/>
    </location>
</feature>
<feature type="region of interest" description="Disordered" evidence="5">
    <location>
        <begin position="1"/>
        <end position="42"/>
    </location>
</feature>
<feature type="compositionally biased region" description="Low complexity" evidence="5">
    <location>
        <begin position="11"/>
        <end position="22"/>
    </location>
</feature>
<dbReference type="SUPFAM" id="SSF46689">
    <property type="entry name" value="Homeodomain-like"/>
    <property type="match status" value="1"/>
</dbReference>
<dbReference type="AlphaFoldDB" id="A0A4P9WFA1"/>
<evidence type="ECO:0000256" key="2">
    <source>
        <dbReference type="ARBA" id="ARBA00023155"/>
    </source>
</evidence>
<dbReference type="GO" id="GO:0006357">
    <property type="term" value="P:regulation of transcription by RNA polymerase II"/>
    <property type="evidence" value="ECO:0007669"/>
    <property type="project" value="TreeGrafter"/>
</dbReference>
<dbReference type="PROSITE" id="PS50071">
    <property type="entry name" value="HOMEOBOX_2"/>
    <property type="match status" value="1"/>
</dbReference>
<dbReference type="PANTHER" id="PTHR24324:SF9">
    <property type="entry name" value="HOMEOBOX DOMAIN-CONTAINING PROTEIN"/>
    <property type="match status" value="1"/>
</dbReference>
<dbReference type="SMART" id="SM00389">
    <property type="entry name" value="HOX"/>
    <property type="match status" value="1"/>
</dbReference>
<evidence type="ECO:0000313" key="7">
    <source>
        <dbReference type="EMBL" id="RKO89106.1"/>
    </source>
</evidence>
<evidence type="ECO:0000313" key="8">
    <source>
        <dbReference type="Proteomes" id="UP000269721"/>
    </source>
</evidence>
<accession>A0A4P9WFA1</accession>
<evidence type="ECO:0000259" key="6">
    <source>
        <dbReference type="PROSITE" id="PS50071"/>
    </source>
</evidence>
<dbReference type="InterPro" id="IPR051000">
    <property type="entry name" value="Homeobox_DNA-bind_prot"/>
</dbReference>
<dbReference type="GO" id="GO:0005634">
    <property type="term" value="C:nucleus"/>
    <property type="evidence" value="ECO:0007669"/>
    <property type="project" value="UniProtKB-SubCell"/>
</dbReference>
<dbReference type="Proteomes" id="UP000269721">
    <property type="component" value="Unassembled WGS sequence"/>
</dbReference>
<keyword evidence="2 3" id="KW-0371">Homeobox</keyword>
<dbReference type="PANTHER" id="PTHR24324">
    <property type="entry name" value="HOMEOBOX PROTEIN HHEX"/>
    <property type="match status" value="1"/>
</dbReference>
<dbReference type="OrthoDB" id="6159439at2759"/>
<feature type="region of interest" description="Disordered" evidence="5">
    <location>
        <begin position="76"/>
        <end position="99"/>
    </location>
</feature>
<evidence type="ECO:0000256" key="1">
    <source>
        <dbReference type="ARBA" id="ARBA00023125"/>
    </source>
</evidence>
<evidence type="ECO:0000256" key="5">
    <source>
        <dbReference type="SAM" id="MobiDB-lite"/>
    </source>
</evidence>